<dbReference type="PANTHER" id="PTHR21210">
    <property type="entry name" value="TRNA (URACIL-O(2)-)-METHYLTRANSFERASE-RELATED"/>
    <property type="match status" value="1"/>
</dbReference>
<evidence type="ECO:0000256" key="4">
    <source>
        <dbReference type="ARBA" id="ARBA00022490"/>
    </source>
</evidence>
<protein>
    <recommendedName>
        <fullName evidence="10">tRNA (uracil-O(2)-)-methyltransferase</fullName>
        <ecNumber evidence="10">2.1.1.211</ecNumber>
    </recommendedName>
</protein>
<dbReference type="SUPFAM" id="SSF53335">
    <property type="entry name" value="S-adenosyl-L-methionine-dependent methyltransferases"/>
    <property type="match status" value="1"/>
</dbReference>
<keyword evidence="5 10" id="KW-0489">Methyltransferase</keyword>
<dbReference type="OrthoDB" id="10047021at2759"/>
<dbReference type="GO" id="GO:0005737">
    <property type="term" value="C:cytoplasm"/>
    <property type="evidence" value="ECO:0007669"/>
    <property type="project" value="UniProtKB-SubCell"/>
</dbReference>
<dbReference type="GO" id="GO:0030488">
    <property type="term" value="P:tRNA methylation"/>
    <property type="evidence" value="ECO:0007669"/>
    <property type="project" value="UniProtKB-UniRule"/>
</dbReference>
<keyword evidence="4 10" id="KW-0963">Cytoplasm</keyword>
<comment type="subcellular location">
    <subcellularLocation>
        <location evidence="2 10">Cytoplasm</location>
    </subcellularLocation>
</comment>
<keyword evidence="7 10" id="KW-0949">S-adenosyl-L-methionine</keyword>
<evidence type="ECO:0000313" key="11">
    <source>
        <dbReference type="EMBL" id="CAB3368825.1"/>
    </source>
</evidence>
<dbReference type="AlphaFoldDB" id="A0A8S1CEX3"/>
<comment type="catalytic activity">
    <reaction evidence="9 10">
        <text>uridine(44) in tRNA(Ser) + S-adenosyl-L-methionine = 2'-O-methyluridine(44) in tRNA(Ser) + S-adenosyl-L-homocysteine + H(+)</text>
        <dbReference type="Rhea" id="RHEA:43100"/>
        <dbReference type="Rhea" id="RHEA-COMP:10339"/>
        <dbReference type="Rhea" id="RHEA-COMP:10340"/>
        <dbReference type="ChEBI" id="CHEBI:15378"/>
        <dbReference type="ChEBI" id="CHEBI:57856"/>
        <dbReference type="ChEBI" id="CHEBI:59789"/>
        <dbReference type="ChEBI" id="CHEBI:65315"/>
        <dbReference type="ChEBI" id="CHEBI:74478"/>
        <dbReference type="EC" id="2.1.1.211"/>
    </reaction>
</comment>
<evidence type="ECO:0000256" key="2">
    <source>
        <dbReference type="ARBA" id="ARBA00004496"/>
    </source>
</evidence>
<dbReference type="PANTHER" id="PTHR21210:SF0">
    <property type="entry name" value="TRNA (URACIL-O(2)-)-METHYLTRANSFERASE-RELATED"/>
    <property type="match status" value="1"/>
</dbReference>
<dbReference type="EC" id="2.1.1.211" evidence="10"/>
<evidence type="ECO:0000256" key="8">
    <source>
        <dbReference type="ARBA" id="ARBA00022694"/>
    </source>
</evidence>
<dbReference type="InterPro" id="IPR029063">
    <property type="entry name" value="SAM-dependent_MTases_sf"/>
</dbReference>
<dbReference type="GO" id="GO:0141101">
    <property type="term" value="F:tRNA(Ser) (uridine(44)-2'-O-)-methyltransferase activity"/>
    <property type="evidence" value="ECO:0007669"/>
    <property type="project" value="UniProtKB-EC"/>
</dbReference>
<evidence type="ECO:0000256" key="9">
    <source>
        <dbReference type="ARBA" id="ARBA00047957"/>
    </source>
</evidence>
<comment type="function">
    <text evidence="1">Probable adenosyl-L-methionine (AdoMet)-dependent tRNA (uracil-O(2)-)-methyltransferase.</text>
</comment>
<evidence type="ECO:0000256" key="5">
    <source>
        <dbReference type="ARBA" id="ARBA00022603"/>
    </source>
</evidence>
<keyword evidence="12" id="KW-1185">Reference proteome</keyword>
<evidence type="ECO:0000256" key="10">
    <source>
        <dbReference type="RuleBase" id="RU368004"/>
    </source>
</evidence>
<reference evidence="11 12" key="1">
    <citation type="submission" date="2020-04" db="EMBL/GenBank/DDBJ databases">
        <authorList>
            <person name="Alioto T."/>
            <person name="Alioto T."/>
            <person name="Gomez Garrido J."/>
        </authorList>
    </citation>
    <scope>NUCLEOTIDE SEQUENCE [LARGE SCALE GENOMIC DNA]</scope>
</reference>
<comment type="similarity">
    <text evidence="3 10">Belongs to the TRM44 family.</text>
</comment>
<comment type="function">
    <text evidence="10">Adenosyl-L-methionine (AdoMet)-dependent tRNA (uracil-O(2)-)-methyltransferase.</text>
</comment>
<keyword evidence="8 10" id="KW-0819">tRNA processing</keyword>
<dbReference type="Proteomes" id="UP000494165">
    <property type="component" value="Unassembled WGS sequence"/>
</dbReference>
<keyword evidence="6 10" id="KW-0808">Transferase</keyword>
<evidence type="ECO:0000256" key="6">
    <source>
        <dbReference type="ARBA" id="ARBA00022679"/>
    </source>
</evidence>
<dbReference type="InterPro" id="IPR011671">
    <property type="entry name" value="tRNA_uracil_MeTrfase"/>
</dbReference>
<evidence type="ECO:0000313" key="12">
    <source>
        <dbReference type="Proteomes" id="UP000494165"/>
    </source>
</evidence>
<dbReference type="Pfam" id="PF07757">
    <property type="entry name" value="AdoMet_MTase"/>
    <property type="match status" value="1"/>
</dbReference>
<sequence length="565" mass="63971">MSNGECLARSCSIFEEDSTNCFEVVENKELPLDIPVTADKFWQGVSVWLSNPHVVNRRLFGCKIVTSGGLQQCTKLDISRFVEHCIQKEWISTDFEPLFPEFFGQRNALDEEFSVRQLKPRPNLNVIYLVRQLLAKNQSNSGEANRDIIFIDFTNNEATFIPFMENGKSMQTKLPYKIQALFDPGQNIRFLLYSKRSGSDLTENWLRTTLFPRIAKWICAEPKQSSTIPTESLTQIDLDKYNATYSRLKAKYGPYFVKIWTEQTDPLKFVYEDLAIASYLLCLWNCNEGDAGPSFVDLGCGNGLLVHVLNEEGCHGTGLDIRSRKIWAVYPETTKLEVSTVVPSSDTVYPEVDWLIGNHSDELTPWIPVLAAQSSPSCNFFLLPCCSFDFYGKYQRKVSSNSQYTEYIGYIASIGKNCGFDVTIDKLRIPSTKRTCLIGQSNSIPLSKDSLWDFVNSSNSAIFNPRPAEEQVRNCTKLPKDIIESVVKMVSRKMFESVKEGEWQVEGGLSMADAAKLVPDDMKLQMKKEFGGLQTLLRNNHSIFQVQGECDEFKSSHINRPTGPG</sequence>
<dbReference type="EMBL" id="CADEPI010000040">
    <property type="protein sequence ID" value="CAB3368825.1"/>
    <property type="molecule type" value="Genomic_DNA"/>
</dbReference>
<comment type="caution">
    <text evidence="11">The sequence shown here is derived from an EMBL/GenBank/DDBJ whole genome shotgun (WGS) entry which is preliminary data.</text>
</comment>
<accession>A0A8S1CEX3</accession>
<organism evidence="11 12">
    <name type="scientific">Cloeon dipterum</name>
    <dbReference type="NCBI Taxonomy" id="197152"/>
    <lineage>
        <taxon>Eukaryota</taxon>
        <taxon>Metazoa</taxon>
        <taxon>Ecdysozoa</taxon>
        <taxon>Arthropoda</taxon>
        <taxon>Hexapoda</taxon>
        <taxon>Insecta</taxon>
        <taxon>Pterygota</taxon>
        <taxon>Palaeoptera</taxon>
        <taxon>Ephemeroptera</taxon>
        <taxon>Pisciforma</taxon>
        <taxon>Baetidae</taxon>
        <taxon>Cloeon</taxon>
    </lineage>
</organism>
<evidence type="ECO:0000256" key="3">
    <source>
        <dbReference type="ARBA" id="ARBA00009056"/>
    </source>
</evidence>
<evidence type="ECO:0000256" key="1">
    <source>
        <dbReference type="ARBA" id="ARBA00002778"/>
    </source>
</evidence>
<gene>
    <name evidence="11" type="ORF">CLODIP_2_CD02743</name>
</gene>
<evidence type="ECO:0000256" key="7">
    <source>
        <dbReference type="ARBA" id="ARBA00022691"/>
    </source>
</evidence>
<name>A0A8S1CEX3_9INSE</name>
<proteinExistence type="inferred from homology"/>